<evidence type="ECO:0000313" key="2">
    <source>
        <dbReference type="EMBL" id="TXL75671.1"/>
    </source>
</evidence>
<feature type="domain" description="Glycosyltransferase 2-like" evidence="1">
    <location>
        <begin position="29"/>
        <end position="122"/>
    </location>
</feature>
<sequence>MEGTRMSAWSSLKEAEGPMMESRQKAAMSVIIPTYNRADLLAETLRRCVDNAGGVELEFVVIDDGSSDHTPRVLEQFEKEIRSLVWRRTPNGGPGQARNLGASLASHNLIMFMGDDIQPVSDDFFRVHWRLHQAYQSDRFAVLGKCVWPHSAEKDVNFVMAHIQGYGGEQFGYADLAPYSWIDWRFFYTGNISLKKSAVSDWMVDGFDTRFTMAAFEDIELAYRLSKEPGGYRIFYDPGALGEHIHPYSVDSFVNRQFAAGLMAVVAARLHPELAGKIGLSELMHAVDLPWSGNSEARLSDYLSVIEGIKSWARLLEAQKTLGREAWHEDLLFCVFEIAFLHGVLTNYASATSNFSEGYRYILGKGMQRLHRVVHHQVTGSERFKDALLGVVN</sequence>
<protein>
    <submittedName>
        <fullName evidence="2">Glycosyltransferase family 2 protein</fullName>
    </submittedName>
</protein>
<name>A0A5C8PNR6_9HYPH</name>
<dbReference type="PANTHER" id="PTHR43685">
    <property type="entry name" value="GLYCOSYLTRANSFERASE"/>
    <property type="match status" value="1"/>
</dbReference>
<dbReference type="EMBL" id="VDUZ01000013">
    <property type="protein sequence ID" value="TXL75671.1"/>
    <property type="molecule type" value="Genomic_DNA"/>
</dbReference>
<dbReference type="SUPFAM" id="SSF53448">
    <property type="entry name" value="Nucleotide-diphospho-sugar transferases"/>
    <property type="match status" value="1"/>
</dbReference>
<accession>A0A5C8PNR6</accession>
<dbReference type="CDD" id="cd00761">
    <property type="entry name" value="Glyco_tranf_GTA_type"/>
    <property type="match status" value="1"/>
</dbReference>
<dbReference type="InterPro" id="IPR050834">
    <property type="entry name" value="Glycosyltransf_2"/>
</dbReference>
<dbReference type="Gene3D" id="3.90.550.10">
    <property type="entry name" value="Spore Coat Polysaccharide Biosynthesis Protein SpsA, Chain A"/>
    <property type="match status" value="1"/>
</dbReference>
<keyword evidence="3" id="KW-1185">Reference proteome</keyword>
<keyword evidence="2" id="KW-0808">Transferase</keyword>
<evidence type="ECO:0000313" key="3">
    <source>
        <dbReference type="Proteomes" id="UP000321638"/>
    </source>
</evidence>
<dbReference type="Pfam" id="PF00535">
    <property type="entry name" value="Glycos_transf_2"/>
    <property type="match status" value="1"/>
</dbReference>
<dbReference type="GO" id="GO:0016740">
    <property type="term" value="F:transferase activity"/>
    <property type="evidence" value="ECO:0007669"/>
    <property type="project" value="UniProtKB-KW"/>
</dbReference>
<comment type="caution">
    <text evidence="2">The sequence shown here is derived from an EMBL/GenBank/DDBJ whole genome shotgun (WGS) entry which is preliminary data.</text>
</comment>
<evidence type="ECO:0000259" key="1">
    <source>
        <dbReference type="Pfam" id="PF00535"/>
    </source>
</evidence>
<dbReference type="AlphaFoldDB" id="A0A5C8PNR6"/>
<dbReference type="PANTHER" id="PTHR43685:SF3">
    <property type="entry name" value="SLR2126 PROTEIN"/>
    <property type="match status" value="1"/>
</dbReference>
<organism evidence="2 3">
    <name type="scientific">Vineibacter terrae</name>
    <dbReference type="NCBI Taxonomy" id="2586908"/>
    <lineage>
        <taxon>Bacteria</taxon>
        <taxon>Pseudomonadati</taxon>
        <taxon>Pseudomonadota</taxon>
        <taxon>Alphaproteobacteria</taxon>
        <taxon>Hyphomicrobiales</taxon>
        <taxon>Vineibacter</taxon>
    </lineage>
</organism>
<reference evidence="2 3" key="1">
    <citation type="submission" date="2019-06" db="EMBL/GenBank/DDBJ databases">
        <title>New taxonomy in bacterial strain CC-CFT640, isolated from vineyard.</title>
        <authorList>
            <person name="Lin S.-Y."/>
            <person name="Tsai C.-F."/>
            <person name="Young C.-C."/>
        </authorList>
    </citation>
    <scope>NUCLEOTIDE SEQUENCE [LARGE SCALE GENOMIC DNA]</scope>
    <source>
        <strain evidence="2 3">CC-CFT640</strain>
    </source>
</reference>
<dbReference type="InterPro" id="IPR001173">
    <property type="entry name" value="Glyco_trans_2-like"/>
</dbReference>
<proteinExistence type="predicted"/>
<dbReference type="InterPro" id="IPR029044">
    <property type="entry name" value="Nucleotide-diphossugar_trans"/>
</dbReference>
<dbReference type="RefSeq" id="WP_147847473.1">
    <property type="nucleotide sequence ID" value="NZ_VDUZ01000013.1"/>
</dbReference>
<gene>
    <name evidence="2" type="ORF">FHP25_13545</name>
</gene>
<dbReference type="OrthoDB" id="6383742at2"/>
<dbReference type="Proteomes" id="UP000321638">
    <property type="component" value="Unassembled WGS sequence"/>
</dbReference>